<sequence length="347" mass="37397">MKNVRQSLLLLAVVFGFWACEGESPQVPLGEFESGVLIINEGAFGANDGEVYHFTGGENVTADIFESVNNRPFAGLIQDLVERDGRTYLVANTGKVEVVDTGDFSSLGAVADDLDISRSLVVYQDKLYISDWGPYDSIFNSPESYIAVVENINGGAVAKKIAVSSRPEKMEIVGGRLLVANAQNMDVVNLEADTLASTVEIPGNPVKFLRIDGNLHLYARQSDKIFFHRINTNNFSVQSTIEIPLEGATSNLTLGRNGEAYVVTSTGWPDYDDAVAKISLSQGNVIDASIYRGSGFYGIGFQAGENRVFVADNNGFQGNGTVIVLDENGEEVKTIPAGRGPSGFVFK</sequence>
<dbReference type="InterPro" id="IPR051200">
    <property type="entry name" value="Host-pathogen_enzymatic-act"/>
</dbReference>
<reference evidence="2 3" key="1">
    <citation type="journal article" date="2020" name="Syst. Appl. Microbiol.">
        <title>Arthrospiribacter ruber gen. nov., sp. nov., a novel bacterium isolated from Arthrospira cultures.</title>
        <authorList>
            <person name="Waleron M."/>
            <person name="Misztak A."/>
            <person name="Waleron M.M."/>
            <person name="Furmaniak M."/>
            <person name="Mrozik A."/>
            <person name="Waleron K."/>
        </authorList>
    </citation>
    <scope>NUCLEOTIDE SEQUENCE [LARGE SCALE GENOMIC DNA]</scope>
    <source>
        <strain evidence="2 3">DPMB0001</strain>
    </source>
</reference>
<dbReference type="PANTHER" id="PTHR47197:SF3">
    <property type="entry name" value="DIHYDRO-HEME D1 DEHYDROGENASE"/>
    <property type="match status" value="1"/>
</dbReference>
<dbReference type="InterPro" id="IPR031815">
    <property type="entry name" value="DUF5074"/>
</dbReference>
<dbReference type="Pfam" id="PF16819">
    <property type="entry name" value="DUF5074"/>
    <property type="match status" value="1"/>
</dbReference>
<accession>A0A951IT01</accession>
<evidence type="ECO:0000256" key="1">
    <source>
        <dbReference type="SAM" id="SignalP"/>
    </source>
</evidence>
<evidence type="ECO:0000313" key="2">
    <source>
        <dbReference type="EMBL" id="MBW3467135.1"/>
    </source>
</evidence>
<feature type="chain" id="PRO_5037038208" evidence="1">
    <location>
        <begin position="20"/>
        <end position="347"/>
    </location>
</feature>
<dbReference type="EMBL" id="RPHB01000002">
    <property type="protein sequence ID" value="MBW3467135.1"/>
    <property type="molecule type" value="Genomic_DNA"/>
</dbReference>
<dbReference type="PANTHER" id="PTHR47197">
    <property type="entry name" value="PROTEIN NIRF"/>
    <property type="match status" value="1"/>
</dbReference>
<name>A0A951IT01_9BACT</name>
<dbReference type="AlphaFoldDB" id="A0A951IT01"/>
<dbReference type="Proteomes" id="UP000727490">
    <property type="component" value="Unassembled WGS sequence"/>
</dbReference>
<keyword evidence="3" id="KW-1185">Reference proteome</keyword>
<protein>
    <submittedName>
        <fullName evidence="2">Surface layer protein</fullName>
    </submittedName>
</protein>
<feature type="signal peptide" evidence="1">
    <location>
        <begin position="1"/>
        <end position="19"/>
    </location>
</feature>
<gene>
    <name evidence="2" type="ORF">EGN73_04835</name>
</gene>
<evidence type="ECO:0000313" key="3">
    <source>
        <dbReference type="Proteomes" id="UP000727490"/>
    </source>
</evidence>
<keyword evidence="1" id="KW-0732">Signal</keyword>
<proteinExistence type="predicted"/>
<organism evidence="2 3">
    <name type="scientific">Arthrospiribacter ruber</name>
    <dbReference type="NCBI Taxonomy" id="2487934"/>
    <lineage>
        <taxon>Bacteria</taxon>
        <taxon>Pseudomonadati</taxon>
        <taxon>Bacteroidota</taxon>
        <taxon>Cytophagia</taxon>
        <taxon>Cytophagales</taxon>
        <taxon>Cyclobacteriaceae</taxon>
        <taxon>Arthrospiribacter</taxon>
    </lineage>
</organism>
<comment type="caution">
    <text evidence="2">The sequence shown here is derived from an EMBL/GenBank/DDBJ whole genome shotgun (WGS) entry which is preliminary data.</text>
</comment>
<dbReference type="RefSeq" id="WP_219287337.1">
    <property type="nucleotide sequence ID" value="NZ_RPHB01000002.1"/>
</dbReference>